<evidence type="ECO:0000256" key="1">
    <source>
        <dbReference type="SAM" id="Phobius"/>
    </source>
</evidence>
<organism evidence="2 3">
    <name type="scientific">Ruminococcus flavefaciens</name>
    <dbReference type="NCBI Taxonomy" id="1265"/>
    <lineage>
        <taxon>Bacteria</taxon>
        <taxon>Bacillati</taxon>
        <taxon>Bacillota</taxon>
        <taxon>Clostridia</taxon>
        <taxon>Eubacteriales</taxon>
        <taxon>Oscillospiraceae</taxon>
        <taxon>Ruminococcus</taxon>
    </lineage>
</organism>
<dbReference type="AlphaFoldDB" id="A0A315Y0F2"/>
<comment type="caution">
    <text evidence="2">The sequence shown here is derived from an EMBL/GenBank/DDBJ whole genome shotgun (WGS) entry which is preliminary data.</text>
</comment>
<dbReference type="Proteomes" id="UP000245720">
    <property type="component" value="Unassembled WGS sequence"/>
</dbReference>
<reference evidence="2 3" key="1">
    <citation type="submission" date="2018-05" db="EMBL/GenBank/DDBJ databases">
        <title>The Hungate 1000. A catalogue of reference genomes from the rumen microbiome.</title>
        <authorList>
            <person name="Kelly W."/>
        </authorList>
    </citation>
    <scope>NUCLEOTIDE SEQUENCE [LARGE SCALE GENOMIC DNA]</scope>
    <source>
        <strain evidence="2 3">SAb67</strain>
    </source>
</reference>
<proteinExistence type="predicted"/>
<name>A0A315Y0F2_RUMFL</name>
<feature type="transmembrane region" description="Helical" evidence="1">
    <location>
        <begin position="129"/>
        <end position="149"/>
    </location>
</feature>
<evidence type="ECO:0000313" key="2">
    <source>
        <dbReference type="EMBL" id="PWJ13611.1"/>
    </source>
</evidence>
<sequence length="153" mass="17172">MIAAAVIIIAFGAALIIAGIVRSRRCIDNDGSFISAVGQITGFRKRLDISLIHFIPIITIKYSPVLRYITADGREMISSSLPFVPKFSKIFKEYYHLYETNTPMEIKYSPEAPRLHYYKSRKGFFVREAVYKAVAGAVIIAMGAFMIWLDIGA</sequence>
<evidence type="ECO:0008006" key="4">
    <source>
        <dbReference type="Google" id="ProtNLM"/>
    </source>
</evidence>
<evidence type="ECO:0000313" key="3">
    <source>
        <dbReference type="Proteomes" id="UP000245720"/>
    </source>
</evidence>
<accession>A0A315Y0F2</accession>
<gene>
    <name evidence="2" type="ORF">IE37_01419</name>
</gene>
<keyword evidence="1" id="KW-0812">Transmembrane</keyword>
<keyword evidence="1" id="KW-0472">Membrane</keyword>
<protein>
    <recommendedName>
        <fullName evidence="4">DUF3592 domain-containing protein</fullName>
    </recommendedName>
</protein>
<dbReference type="EMBL" id="QGDI01000004">
    <property type="protein sequence ID" value="PWJ13611.1"/>
    <property type="molecule type" value="Genomic_DNA"/>
</dbReference>
<keyword evidence="1" id="KW-1133">Transmembrane helix</keyword>